<evidence type="ECO:0000313" key="2">
    <source>
        <dbReference type="Proteomes" id="UP000450917"/>
    </source>
</evidence>
<dbReference type="RefSeq" id="WP_127610758.1">
    <property type="nucleotide sequence ID" value="NZ_JBDLZV010000001.1"/>
</dbReference>
<reference evidence="1 2" key="1">
    <citation type="submission" date="2019-11" db="EMBL/GenBank/DDBJ databases">
        <title>Draft genome sequences of five Paenibacillus species of dairy origin.</title>
        <authorList>
            <person name="Olajide A.M."/>
            <person name="Chen S."/>
            <person name="Lapointe G."/>
        </authorList>
    </citation>
    <scope>NUCLEOTIDE SEQUENCE [LARGE SCALE GENOMIC DNA]</scope>
    <source>
        <strain evidence="1 2">2CS3</strain>
    </source>
</reference>
<keyword evidence="2" id="KW-1185">Reference proteome</keyword>
<dbReference type="Proteomes" id="UP000450917">
    <property type="component" value="Unassembled WGS sequence"/>
</dbReference>
<dbReference type="EMBL" id="WNZX01000002">
    <property type="protein sequence ID" value="MUG69860.1"/>
    <property type="molecule type" value="Genomic_DNA"/>
</dbReference>
<name>A0A7X2Z8V5_9BACL</name>
<accession>A0A7X2Z8V5</accession>
<evidence type="ECO:0000313" key="1">
    <source>
        <dbReference type="EMBL" id="MUG69860.1"/>
    </source>
</evidence>
<organism evidence="1 2">
    <name type="scientific">Paenibacillus validus</name>
    <dbReference type="NCBI Taxonomy" id="44253"/>
    <lineage>
        <taxon>Bacteria</taxon>
        <taxon>Bacillati</taxon>
        <taxon>Bacillota</taxon>
        <taxon>Bacilli</taxon>
        <taxon>Bacillales</taxon>
        <taxon>Paenibacillaceae</taxon>
        <taxon>Paenibacillus</taxon>
    </lineage>
</organism>
<gene>
    <name evidence="1" type="ORF">GNP93_04110</name>
</gene>
<sequence>MRRIGVLYGGNAHQHRTFRESKYKTYVHRLIYLPELHRASLDDLDVLLIPSQLHQRMVSASSGKLRAFADCGGTIAAFGAQPLDWLPGHGWEFRPTNFWWWLDPKADSGLVLNEPGHDLFRYLTLQDATWHYHGIFRPPAGAQTLISVRNDGAILYIDKVTTPGTLIMTTLDPEFHYGSYFMPATERFLDGFFPWLAEGDHGYAPSQHDYDKSQ</sequence>
<comment type="caution">
    <text evidence="1">The sequence shown here is derived from an EMBL/GenBank/DDBJ whole genome shotgun (WGS) entry which is preliminary data.</text>
</comment>
<dbReference type="AlphaFoldDB" id="A0A7X2Z8V5"/>
<proteinExistence type="predicted"/>
<protein>
    <submittedName>
        <fullName evidence="1">Uncharacterized protein</fullName>
    </submittedName>
</protein>